<name>A0AAN7Z5E7_9PEZI</name>
<comment type="caution">
    <text evidence="1">The sequence shown here is derived from an EMBL/GenBank/DDBJ whole genome shotgun (WGS) entry which is preliminary data.</text>
</comment>
<organism evidence="1 2">
    <name type="scientific">Xylaria bambusicola</name>
    <dbReference type="NCBI Taxonomy" id="326684"/>
    <lineage>
        <taxon>Eukaryota</taxon>
        <taxon>Fungi</taxon>
        <taxon>Dikarya</taxon>
        <taxon>Ascomycota</taxon>
        <taxon>Pezizomycotina</taxon>
        <taxon>Sordariomycetes</taxon>
        <taxon>Xylariomycetidae</taxon>
        <taxon>Xylariales</taxon>
        <taxon>Xylariaceae</taxon>
        <taxon>Xylaria</taxon>
    </lineage>
</organism>
<accession>A0AAN7Z5E7</accession>
<gene>
    <name evidence="1" type="ORF">RRF57_005107</name>
</gene>
<reference evidence="1 2" key="1">
    <citation type="submission" date="2023-10" db="EMBL/GenBank/DDBJ databases">
        <title>Draft genome sequence of Xylaria bambusicola isolate GMP-LS, the root and basal stem rot pathogen of sugarcane in Indonesia.</title>
        <authorList>
            <person name="Selvaraj P."/>
            <person name="Muralishankar V."/>
            <person name="Muruganantham S."/>
            <person name="Sp S."/>
            <person name="Haryani S."/>
            <person name="Lau K.J.X."/>
            <person name="Naqvi N.I."/>
        </authorList>
    </citation>
    <scope>NUCLEOTIDE SEQUENCE [LARGE SCALE GENOMIC DNA]</scope>
    <source>
        <strain evidence="1">GMP-LS</strain>
    </source>
</reference>
<protein>
    <submittedName>
        <fullName evidence="1">Uncharacterized protein</fullName>
    </submittedName>
</protein>
<sequence>MVADIPKASIPRKLLIRQEHIQLLRDGADHELNSAILGNRQYGDGADLVAVAVECESHHLGRAVIGKEALAELEVVGLKHHDIGNGKVHVIAAHGCQTALSIVPDVLAEGEDVVDKLRAH</sequence>
<dbReference type="Proteomes" id="UP001305414">
    <property type="component" value="Unassembled WGS sequence"/>
</dbReference>
<evidence type="ECO:0000313" key="1">
    <source>
        <dbReference type="EMBL" id="KAK5629392.1"/>
    </source>
</evidence>
<evidence type="ECO:0000313" key="2">
    <source>
        <dbReference type="Proteomes" id="UP001305414"/>
    </source>
</evidence>
<proteinExistence type="predicted"/>
<dbReference type="EMBL" id="JAWHQM010000011">
    <property type="protein sequence ID" value="KAK5629392.1"/>
    <property type="molecule type" value="Genomic_DNA"/>
</dbReference>
<keyword evidence="2" id="KW-1185">Reference proteome</keyword>
<dbReference type="AlphaFoldDB" id="A0AAN7Z5E7"/>